<name>A0A562ZS32_9BURK</name>
<dbReference type="AlphaFoldDB" id="A0A562ZS32"/>
<dbReference type="InterPro" id="IPR052513">
    <property type="entry name" value="Thioester_dehydratase-like"/>
</dbReference>
<feature type="domain" description="ChsH2 C-terminal OB-fold" evidence="1">
    <location>
        <begin position="58"/>
        <end position="118"/>
    </location>
</feature>
<dbReference type="Pfam" id="PF12172">
    <property type="entry name" value="zf-ChsH2"/>
    <property type="match status" value="1"/>
</dbReference>
<dbReference type="InterPro" id="IPR022002">
    <property type="entry name" value="ChsH2_Znr"/>
</dbReference>
<dbReference type="Pfam" id="PF01796">
    <property type="entry name" value="OB_ChsH2_C"/>
    <property type="match status" value="1"/>
</dbReference>
<accession>A0A562ZS32</accession>
<feature type="domain" description="ChsH2 rubredoxin-like zinc ribbon" evidence="2">
    <location>
        <begin position="23"/>
        <end position="53"/>
    </location>
</feature>
<keyword evidence="4" id="KW-1185">Reference proteome</keyword>
<dbReference type="Gene3D" id="6.10.30.10">
    <property type="match status" value="1"/>
</dbReference>
<dbReference type="Proteomes" id="UP000318199">
    <property type="component" value="Unassembled WGS sequence"/>
</dbReference>
<dbReference type="SUPFAM" id="SSF50249">
    <property type="entry name" value="Nucleic acid-binding proteins"/>
    <property type="match status" value="1"/>
</dbReference>
<dbReference type="PANTHER" id="PTHR34075:SF5">
    <property type="entry name" value="BLR3430 PROTEIN"/>
    <property type="match status" value="1"/>
</dbReference>
<evidence type="ECO:0000313" key="3">
    <source>
        <dbReference type="EMBL" id="TWO71343.1"/>
    </source>
</evidence>
<evidence type="ECO:0000259" key="2">
    <source>
        <dbReference type="Pfam" id="PF12172"/>
    </source>
</evidence>
<sequence length="138" mass="14326">MSEATAASGWTQGPGPDAVYAQHLATSELRIQRCRACSRHVFYPRLVCSHCGSVELDWVAASGRGTVYAVSIVNRSADKGGPYNVVLVDLSEGPRMMARVDGVAHDAVRIGMAVQARVAPGADGTPCVVFDAAPGGAA</sequence>
<comment type="caution">
    <text evidence="3">The sequence shown here is derived from an EMBL/GenBank/DDBJ whole genome shotgun (WGS) entry which is preliminary data.</text>
</comment>
<dbReference type="PANTHER" id="PTHR34075">
    <property type="entry name" value="BLR3430 PROTEIN"/>
    <property type="match status" value="1"/>
</dbReference>
<reference evidence="3 4" key="1">
    <citation type="submission" date="2019-07" db="EMBL/GenBank/DDBJ databases">
        <title>Caenimonas sedimenti sp. nov., isolated from activated sludge.</title>
        <authorList>
            <person name="Xu J."/>
        </authorList>
    </citation>
    <scope>NUCLEOTIDE SEQUENCE [LARGE SCALE GENOMIC DNA]</scope>
    <source>
        <strain evidence="3 4">HX-9-20</strain>
    </source>
</reference>
<evidence type="ECO:0000313" key="4">
    <source>
        <dbReference type="Proteomes" id="UP000318199"/>
    </source>
</evidence>
<dbReference type="InterPro" id="IPR012340">
    <property type="entry name" value="NA-bd_OB-fold"/>
</dbReference>
<evidence type="ECO:0000259" key="1">
    <source>
        <dbReference type="Pfam" id="PF01796"/>
    </source>
</evidence>
<proteinExistence type="predicted"/>
<keyword evidence="3" id="KW-0238">DNA-binding</keyword>
<dbReference type="EMBL" id="VOBQ01000008">
    <property type="protein sequence ID" value="TWO71343.1"/>
    <property type="molecule type" value="Genomic_DNA"/>
</dbReference>
<dbReference type="RefSeq" id="WP_145892955.1">
    <property type="nucleotide sequence ID" value="NZ_VOBQ01000008.1"/>
</dbReference>
<gene>
    <name evidence="3" type="ORF">FN976_10485</name>
</gene>
<organism evidence="3 4">
    <name type="scientific">Caenimonas sedimenti</name>
    <dbReference type="NCBI Taxonomy" id="2596921"/>
    <lineage>
        <taxon>Bacteria</taxon>
        <taxon>Pseudomonadati</taxon>
        <taxon>Pseudomonadota</taxon>
        <taxon>Betaproteobacteria</taxon>
        <taxon>Burkholderiales</taxon>
        <taxon>Comamonadaceae</taxon>
        <taxon>Caenimonas</taxon>
    </lineage>
</organism>
<dbReference type="GO" id="GO:0003677">
    <property type="term" value="F:DNA binding"/>
    <property type="evidence" value="ECO:0007669"/>
    <property type="project" value="UniProtKB-KW"/>
</dbReference>
<dbReference type="OrthoDB" id="5514845at2"/>
<protein>
    <submittedName>
        <fullName evidence="3">DNA-binding protein</fullName>
    </submittedName>
</protein>
<dbReference type="InterPro" id="IPR002878">
    <property type="entry name" value="ChsH2_C"/>
</dbReference>